<keyword evidence="1" id="KW-0472">Membrane</keyword>
<gene>
    <name evidence="2" type="ORF">DAMNIGENAA_36770</name>
</gene>
<dbReference type="AlphaFoldDB" id="A0A9W6FWI5"/>
<keyword evidence="3" id="KW-1185">Reference proteome</keyword>
<organism evidence="2 3">
    <name type="scientific">Desulforhabdus amnigena</name>
    <dbReference type="NCBI Taxonomy" id="40218"/>
    <lineage>
        <taxon>Bacteria</taxon>
        <taxon>Pseudomonadati</taxon>
        <taxon>Thermodesulfobacteriota</taxon>
        <taxon>Syntrophobacteria</taxon>
        <taxon>Syntrophobacterales</taxon>
        <taxon>Syntrophobacteraceae</taxon>
        <taxon>Desulforhabdus</taxon>
    </lineage>
</organism>
<name>A0A9W6FWI5_9BACT</name>
<proteinExistence type="predicted"/>
<dbReference type="Proteomes" id="UP001144372">
    <property type="component" value="Unassembled WGS sequence"/>
</dbReference>
<sequence length="89" mass="9915">MRYFPVLDFQNVVLAICIGLTTLIVLYISFRNYDRPSAGGDQEKPLEEYPSGIRAGHHPIPPVVALVLVGVIFFAVYYVIFIGIKGPTF</sequence>
<feature type="transmembrane region" description="Helical" evidence="1">
    <location>
        <begin position="12"/>
        <end position="30"/>
    </location>
</feature>
<keyword evidence="1" id="KW-1133">Transmembrane helix</keyword>
<keyword evidence="1" id="KW-0812">Transmembrane</keyword>
<dbReference type="InterPro" id="IPR038414">
    <property type="entry name" value="CcoP_N_sf"/>
</dbReference>
<dbReference type="Gene3D" id="6.10.280.130">
    <property type="match status" value="1"/>
</dbReference>
<evidence type="ECO:0000313" key="2">
    <source>
        <dbReference type="EMBL" id="GLI36244.1"/>
    </source>
</evidence>
<evidence type="ECO:0000313" key="3">
    <source>
        <dbReference type="Proteomes" id="UP001144372"/>
    </source>
</evidence>
<dbReference type="RefSeq" id="WP_281796497.1">
    <property type="nucleotide sequence ID" value="NZ_BSDR01000001.1"/>
</dbReference>
<accession>A0A9W6FWI5</accession>
<dbReference type="EMBL" id="BSDR01000001">
    <property type="protein sequence ID" value="GLI36244.1"/>
    <property type="molecule type" value="Genomic_DNA"/>
</dbReference>
<comment type="caution">
    <text evidence="2">The sequence shown here is derived from an EMBL/GenBank/DDBJ whole genome shotgun (WGS) entry which is preliminary data.</text>
</comment>
<feature type="transmembrane region" description="Helical" evidence="1">
    <location>
        <begin position="63"/>
        <end position="84"/>
    </location>
</feature>
<evidence type="ECO:0000256" key="1">
    <source>
        <dbReference type="SAM" id="Phobius"/>
    </source>
</evidence>
<reference evidence="2" key="1">
    <citation type="submission" date="2022-12" db="EMBL/GenBank/DDBJ databases">
        <title>Reference genome sequencing for broad-spectrum identification of bacterial and archaeal isolates by mass spectrometry.</title>
        <authorList>
            <person name="Sekiguchi Y."/>
            <person name="Tourlousse D.M."/>
        </authorList>
    </citation>
    <scope>NUCLEOTIDE SEQUENCE</scope>
    <source>
        <strain evidence="2">ASRB1</strain>
    </source>
</reference>
<protein>
    <submittedName>
        <fullName evidence="2">Uncharacterized protein</fullName>
    </submittedName>
</protein>